<protein>
    <submittedName>
        <fullName evidence="2">Uncharacterized protein</fullName>
    </submittedName>
</protein>
<feature type="compositionally biased region" description="Basic and acidic residues" evidence="1">
    <location>
        <begin position="101"/>
        <end position="115"/>
    </location>
</feature>
<evidence type="ECO:0000313" key="3">
    <source>
        <dbReference type="Proteomes" id="UP001295444"/>
    </source>
</evidence>
<dbReference type="Proteomes" id="UP001295444">
    <property type="component" value="Chromosome 09"/>
</dbReference>
<organism evidence="2 3">
    <name type="scientific">Pelobates cultripes</name>
    <name type="common">Western spadefoot toad</name>
    <dbReference type="NCBI Taxonomy" id="61616"/>
    <lineage>
        <taxon>Eukaryota</taxon>
        <taxon>Metazoa</taxon>
        <taxon>Chordata</taxon>
        <taxon>Craniata</taxon>
        <taxon>Vertebrata</taxon>
        <taxon>Euteleostomi</taxon>
        <taxon>Amphibia</taxon>
        <taxon>Batrachia</taxon>
        <taxon>Anura</taxon>
        <taxon>Pelobatoidea</taxon>
        <taxon>Pelobatidae</taxon>
        <taxon>Pelobates</taxon>
    </lineage>
</organism>
<dbReference type="AlphaFoldDB" id="A0AAD1T455"/>
<accession>A0AAD1T455</accession>
<keyword evidence="3" id="KW-1185">Reference proteome</keyword>
<name>A0AAD1T455_PELCU</name>
<gene>
    <name evidence="2" type="ORF">PECUL_23A044502</name>
</gene>
<evidence type="ECO:0000256" key="1">
    <source>
        <dbReference type="SAM" id="MobiDB-lite"/>
    </source>
</evidence>
<feature type="region of interest" description="Disordered" evidence="1">
    <location>
        <begin position="1"/>
        <end position="115"/>
    </location>
</feature>
<dbReference type="EMBL" id="OW240920">
    <property type="protein sequence ID" value="CAH2314758.1"/>
    <property type="molecule type" value="Genomic_DNA"/>
</dbReference>
<proteinExistence type="predicted"/>
<feature type="compositionally biased region" description="Low complexity" evidence="1">
    <location>
        <begin position="15"/>
        <end position="26"/>
    </location>
</feature>
<evidence type="ECO:0000313" key="2">
    <source>
        <dbReference type="EMBL" id="CAH2314758.1"/>
    </source>
</evidence>
<sequence>MADFRGMLPARSRRPFSSARACARAPAGRKEPPLQEETPESPGYTRKPRAGTPTAPRAHPETETGPHGAPDHPETETGPHGAPDHPETETGSDLPPGGRTEPGRRERERERTRDF</sequence>
<reference evidence="2" key="1">
    <citation type="submission" date="2022-03" db="EMBL/GenBank/DDBJ databases">
        <authorList>
            <person name="Alioto T."/>
            <person name="Alioto T."/>
            <person name="Gomez Garrido J."/>
        </authorList>
    </citation>
    <scope>NUCLEOTIDE SEQUENCE</scope>
</reference>
<feature type="compositionally biased region" description="Basic and acidic residues" evidence="1">
    <location>
        <begin position="58"/>
        <end position="88"/>
    </location>
</feature>